<organism evidence="1 2">
    <name type="scientific">Shewanella canadensis</name>
    <dbReference type="NCBI Taxonomy" id="271096"/>
    <lineage>
        <taxon>Bacteria</taxon>
        <taxon>Pseudomonadati</taxon>
        <taxon>Pseudomonadota</taxon>
        <taxon>Gammaproteobacteria</taxon>
        <taxon>Alteromonadales</taxon>
        <taxon>Shewanellaceae</taxon>
        <taxon>Shewanella</taxon>
    </lineage>
</organism>
<gene>
    <name evidence="1" type="ORF">EKG38_24500</name>
</gene>
<dbReference type="EMBL" id="RXNU01000029">
    <property type="protein sequence ID" value="RTR35903.1"/>
    <property type="molecule type" value="Genomic_DNA"/>
</dbReference>
<dbReference type="Proteomes" id="UP000267448">
    <property type="component" value="Unassembled WGS sequence"/>
</dbReference>
<keyword evidence="2" id="KW-1185">Reference proteome</keyword>
<evidence type="ECO:0000313" key="2">
    <source>
        <dbReference type="Proteomes" id="UP000267448"/>
    </source>
</evidence>
<reference evidence="1 2" key="1">
    <citation type="submission" date="2018-12" db="EMBL/GenBank/DDBJ databases">
        <authorList>
            <person name="Yu L."/>
        </authorList>
    </citation>
    <scope>NUCLEOTIDE SEQUENCE [LARGE SCALE GENOMIC DNA]</scope>
    <source>
        <strain evidence="1 2">HAW-EB2</strain>
    </source>
</reference>
<name>A0A431WKF7_9GAMM</name>
<proteinExistence type="predicted"/>
<dbReference type="InterPro" id="IPR004027">
    <property type="entry name" value="SEC_C_motif"/>
</dbReference>
<sequence>MNLGRNNPCPCGSGKKYKRCCMDRGSKLHAEMLDDVEQVVAMSPNLTFDELNVVIQKRNDERNNRPDPDFCGLSPSQMGNWLYAPFNELAWVTICTPEVLSTSPVMRYLALILDEAMQNDGSFKATSKGNLPAKLVKQSSDFLPEFAVSQFERHISISEFSGSNEDKFNALHYTRILAEIAGVIYRRSGRYHVKKAAQKQYQSQGIRAFFKPMLEAATMKYNWGYLDSWEHNIDLKTVWLFMLWRLQTHASVERLIDDVATAFPDLLLECQPDDYYTPMELLSTLIESRFIERFLQYWGFVTIDPKRFLPQEHVSRKVQIQSLLTQTFQFNTQH</sequence>
<comment type="caution">
    <text evidence="1">The sequence shown here is derived from an EMBL/GenBank/DDBJ whole genome shotgun (WGS) entry which is preliminary data.</text>
</comment>
<dbReference type="RefSeq" id="WP_126523499.1">
    <property type="nucleotide sequence ID" value="NZ_RXNU01000029.1"/>
</dbReference>
<dbReference type="OrthoDB" id="9816539at2"/>
<protein>
    <submittedName>
        <fullName evidence="1">SEC-C domain-containing protein</fullName>
    </submittedName>
</protein>
<evidence type="ECO:0000313" key="1">
    <source>
        <dbReference type="EMBL" id="RTR35903.1"/>
    </source>
</evidence>
<dbReference type="Gene3D" id="3.10.450.50">
    <property type="match status" value="1"/>
</dbReference>
<accession>A0A431WKF7</accession>
<dbReference type="SUPFAM" id="SSF103642">
    <property type="entry name" value="Sec-C motif"/>
    <property type="match status" value="1"/>
</dbReference>
<dbReference type="AlphaFoldDB" id="A0A431WKF7"/>
<dbReference type="Pfam" id="PF02810">
    <property type="entry name" value="SEC-C"/>
    <property type="match status" value="1"/>
</dbReference>